<gene>
    <name evidence="2" type="ORF">CTA1_2146</name>
</gene>
<protein>
    <submittedName>
        <fullName evidence="2">Uncharacterized protein</fullName>
    </submittedName>
</protein>
<dbReference type="EMBL" id="PJEX01000067">
    <property type="protein sequence ID" value="TKW56469.1"/>
    <property type="molecule type" value="Genomic_DNA"/>
</dbReference>
<evidence type="ECO:0000256" key="1">
    <source>
        <dbReference type="SAM" id="MobiDB-lite"/>
    </source>
</evidence>
<sequence>MRNVWEVGGCGRDVGMLRCGRAVASKLMPLAFGPSMRADRRRDAGEIWNSWDRGTWKTLDAWHTEIVSNDSRMAEDGMNHEDMDGGKGKSRSTGSKAG</sequence>
<evidence type="ECO:0000313" key="2">
    <source>
        <dbReference type="EMBL" id="TKW56469.1"/>
    </source>
</evidence>
<evidence type="ECO:0000313" key="3">
    <source>
        <dbReference type="Proteomes" id="UP000310108"/>
    </source>
</evidence>
<dbReference type="AlphaFoldDB" id="A0A4U6XLF7"/>
<comment type="caution">
    <text evidence="2">The sequence shown here is derived from an EMBL/GenBank/DDBJ whole genome shotgun (WGS) entry which is preliminary data.</text>
</comment>
<name>A0A4U6XLF7_9PEZI</name>
<reference evidence="2 3" key="1">
    <citation type="journal article" date="2019" name="PLoS ONE">
        <title>Comparative genome analysis indicates high evolutionary potential of pathogenicity genes in Colletotrichum tanaceti.</title>
        <authorList>
            <person name="Lelwala R.V."/>
            <person name="Korhonen P.K."/>
            <person name="Young N.D."/>
            <person name="Scott J.B."/>
            <person name="Ades P.A."/>
            <person name="Gasser R.B."/>
            <person name="Taylor P.W.J."/>
        </authorList>
    </citation>
    <scope>NUCLEOTIDE SEQUENCE [LARGE SCALE GENOMIC DNA]</scope>
    <source>
        <strain evidence="2">BRIP57314</strain>
    </source>
</reference>
<organism evidence="2 3">
    <name type="scientific">Colletotrichum tanaceti</name>
    <dbReference type="NCBI Taxonomy" id="1306861"/>
    <lineage>
        <taxon>Eukaryota</taxon>
        <taxon>Fungi</taxon>
        <taxon>Dikarya</taxon>
        <taxon>Ascomycota</taxon>
        <taxon>Pezizomycotina</taxon>
        <taxon>Sordariomycetes</taxon>
        <taxon>Hypocreomycetidae</taxon>
        <taxon>Glomerellales</taxon>
        <taxon>Glomerellaceae</taxon>
        <taxon>Colletotrichum</taxon>
        <taxon>Colletotrichum destructivum species complex</taxon>
    </lineage>
</organism>
<keyword evidence="3" id="KW-1185">Reference proteome</keyword>
<dbReference type="Proteomes" id="UP000310108">
    <property type="component" value="Unassembled WGS sequence"/>
</dbReference>
<proteinExistence type="predicted"/>
<feature type="region of interest" description="Disordered" evidence="1">
    <location>
        <begin position="70"/>
        <end position="98"/>
    </location>
</feature>
<accession>A0A4U6XLF7</accession>
<feature type="compositionally biased region" description="Basic and acidic residues" evidence="1">
    <location>
        <begin position="72"/>
        <end position="87"/>
    </location>
</feature>